<feature type="non-terminal residue" evidence="6">
    <location>
        <position position="1"/>
    </location>
</feature>
<keyword evidence="2 5" id="KW-0812">Transmembrane</keyword>
<sequence>MTREELRSLSSHNDKQHQLPKGFIEKTRIIFLNVTVEPIVVLYLIPSVMSIITVQNLNLEKGCRVNLNLNSDICDGLAARNSSAYNVTDEAAVQKLVASMYIGKSIVQSIFPAILLMFLGSWSDRHNKRKACIILPIGGDCISCVGFLLCTYFFYELSMEYSVLSDTIPPAIMGGWFIMNMAAFSYIGENSSIETRTIRVGAVSLLCNISMPIGLSVSGILYNKIGFYGVFSLSLTMLLAGATYGIIRITDKHKGKVLTSNRKIGFLRDFFDAKHLKDTLSIAFKKDGKNRRKRVCLIMIILLVVVRPFQGEFGVLYLSVRYRFQWNEVDYSIYCAYNFIIQTIGTLFSLTFFSKFLKLDDALLGAISSSSKFIACFVYAFAPNSTVFYLGTVTEMLNGTSFIAMRSIISKLGPPEEIEKAKSIEAELQTLATQDDNTINNIKPKTFLQKTKIIFCNITVEPVMVLYILPSVMASIATQNLNLEKACRVNLKLNEEICDGLAERNTSRYNTSDEVDVQKLVASMYAWRTVVQSLVPAIILMFLGSWSDRRRRRKPCILCPILGEILTCTGFLLCTYFFYELPMEFNGIVEAVPPALTGGWFAMFMGVYAYISGISNMETRTIRIGAVNMFSNVSLTIGIALSGILYKKIGFYGVFSTALTMYLTGIIYGFFRIKEHNQDDEIKTKEENVSFIKDFFNLQHISETFQVAFKEGERNRKKRICTIMILVMVIIGPMHGELGVMYLFVRYRFQWNEIDYSIYSTYTFILHMIGTLFSLAFFSKFLKMDDALLGVISSSSKVLSCFVYAFAPTSTIFYIGAVVEMLNGTSFIAMRSIMSKLVPPDELGKINSLFGVSEALMPLVYGPMYSVVYKATINVLPGTFFLLGGVLTFPAIIIFFWLYTENRRDAREAKLYIAQKENLLTKEKIKTNRI</sequence>
<dbReference type="Gene3D" id="1.20.1250.20">
    <property type="entry name" value="MFS general substrate transporter like domains"/>
    <property type="match status" value="2"/>
</dbReference>
<evidence type="ECO:0000256" key="5">
    <source>
        <dbReference type="SAM" id="Phobius"/>
    </source>
</evidence>
<feature type="transmembrane region" description="Helical" evidence="5">
    <location>
        <begin position="227"/>
        <end position="247"/>
    </location>
</feature>
<feature type="transmembrane region" description="Helical" evidence="5">
    <location>
        <begin position="623"/>
        <end position="645"/>
    </location>
</feature>
<comment type="subcellular location">
    <subcellularLocation>
        <location evidence="1">Membrane</location>
        <topology evidence="1">Multi-pass membrane protein</topology>
    </subcellularLocation>
</comment>
<feature type="transmembrane region" description="Helical" evidence="5">
    <location>
        <begin position="295"/>
        <end position="319"/>
    </location>
</feature>
<keyword evidence="7" id="KW-1185">Reference proteome</keyword>
<gene>
    <name evidence="6" type="ORF">ILUMI_21934</name>
</gene>
<feature type="transmembrane region" description="Helical" evidence="5">
    <location>
        <begin position="101"/>
        <end position="119"/>
    </location>
</feature>
<evidence type="ECO:0000313" key="6">
    <source>
        <dbReference type="EMBL" id="KAF2884242.1"/>
    </source>
</evidence>
<feature type="transmembrane region" description="Helical" evidence="5">
    <location>
        <begin position="651"/>
        <end position="671"/>
    </location>
</feature>
<protein>
    <recommendedName>
        <fullName evidence="8">Adenylate cyclase</fullName>
    </recommendedName>
</protein>
<dbReference type="GO" id="GO:0022857">
    <property type="term" value="F:transmembrane transporter activity"/>
    <property type="evidence" value="ECO:0007669"/>
    <property type="project" value="InterPro"/>
</dbReference>
<evidence type="ECO:0000256" key="3">
    <source>
        <dbReference type="ARBA" id="ARBA00022989"/>
    </source>
</evidence>
<accession>A0A8K0CHS2</accession>
<feature type="transmembrane region" description="Helical" evidence="5">
    <location>
        <begin position="846"/>
        <end position="868"/>
    </location>
</feature>
<dbReference type="OrthoDB" id="3026777at2759"/>
<feature type="transmembrane region" description="Helical" evidence="5">
    <location>
        <begin position="200"/>
        <end position="221"/>
    </location>
</feature>
<dbReference type="EMBL" id="VTPC01090207">
    <property type="protein sequence ID" value="KAF2884242.1"/>
    <property type="molecule type" value="Genomic_DNA"/>
</dbReference>
<feature type="transmembrane region" description="Helical" evidence="5">
    <location>
        <begin position="525"/>
        <end position="544"/>
    </location>
</feature>
<feature type="transmembrane region" description="Helical" evidence="5">
    <location>
        <begin position="880"/>
        <end position="900"/>
    </location>
</feature>
<organism evidence="6 7">
    <name type="scientific">Ignelater luminosus</name>
    <name type="common">Cucubano</name>
    <name type="synonym">Pyrophorus luminosus</name>
    <dbReference type="NCBI Taxonomy" id="2038154"/>
    <lineage>
        <taxon>Eukaryota</taxon>
        <taxon>Metazoa</taxon>
        <taxon>Ecdysozoa</taxon>
        <taxon>Arthropoda</taxon>
        <taxon>Hexapoda</taxon>
        <taxon>Insecta</taxon>
        <taxon>Pterygota</taxon>
        <taxon>Neoptera</taxon>
        <taxon>Endopterygota</taxon>
        <taxon>Coleoptera</taxon>
        <taxon>Polyphaga</taxon>
        <taxon>Elateriformia</taxon>
        <taxon>Elateroidea</taxon>
        <taxon>Elateridae</taxon>
        <taxon>Agrypninae</taxon>
        <taxon>Pyrophorini</taxon>
        <taxon>Ignelater</taxon>
    </lineage>
</organism>
<feature type="transmembrane region" description="Helical" evidence="5">
    <location>
        <begin position="331"/>
        <end position="350"/>
    </location>
</feature>
<feature type="transmembrane region" description="Helical" evidence="5">
    <location>
        <begin position="591"/>
        <end position="611"/>
    </location>
</feature>
<evidence type="ECO:0000256" key="1">
    <source>
        <dbReference type="ARBA" id="ARBA00004141"/>
    </source>
</evidence>
<proteinExistence type="predicted"/>
<dbReference type="PANTHER" id="PTHR23507:SF1">
    <property type="entry name" value="FI18259P1-RELATED"/>
    <property type="match status" value="1"/>
</dbReference>
<keyword evidence="4 5" id="KW-0472">Membrane</keyword>
<dbReference type="SUPFAM" id="SSF103473">
    <property type="entry name" value="MFS general substrate transporter"/>
    <property type="match status" value="2"/>
</dbReference>
<dbReference type="AlphaFoldDB" id="A0A8K0CHS2"/>
<keyword evidence="3 5" id="KW-1133">Transmembrane helix</keyword>
<comment type="caution">
    <text evidence="6">The sequence shown here is derived from an EMBL/GenBank/DDBJ whole genome shotgun (WGS) entry which is preliminary data.</text>
</comment>
<feature type="transmembrane region" description="Helical" evidence="5">
    <location>
        <begin position="453"/>
        <end position="476"/>
    </location>
</feature>
<feature type="transmembrane region" description="Helical" evidence="5">
    <location>
        <begin position="787"/>
        <end position="806"/>
    </location>
</feature>
<evidence type="ECO:0000256" key="2">
    <source>
        <dbReference type="ARBA" id="ARBA00022692"/>
    </source>
</evidence>
<dbReference type="PANTHER" id="PTHR23507">
    <property type="entry name" value="ZGC:174356"/>
    <property type="match status" value="1"/>
</dbReference>
<feature type="transmembrane region" description="Helical" evidence="5">
    <location>
        <begin position="756"/>
        <end position="778"/>
    </location>
</feature>
<feature type="transmembrane region" description="Helical" evidence="5">
    <location>
        <begin position="720"/>
        <end position="744"/>
    </location>
</feature>
<reference evidence="6" key="1">
    <citation type="submission" date="2019-08" db="EMBL/GenBank/DDBJ databases">
        <title>The genome of the North American firefly Photinus pyralis.</title>
        <authorList>
            <consortium name="Photinus pyralis genome working group"/>
            <person name="Fallon T.R."/>
            <person name="Sander Lower S.E."/>
            <person name="Weng J.-K."/>
        </authorList>
    </citation>
    <scope>NUCLEOTIDE SEQUENCE</scope>
    <source>
        <strain evidence="6">TRF0915ILg1</strain>
        <tissue evidence="6">Whole body</tissue>
    </source>
</reference>
<evidence type="ECO:0000256" key="4">
    <source>
        <dbReference type="ARBA" id="ARBA00023136"/>
    </source>
</evidence>
<dbReference type="InterPro" id="IPR011701">
    <property type="entry name" value="MFS"/>
</dbReference>
<feature type="transmembrane region" description="Helical" evidence="5">
    <location>
        <begin position="556"/>
        <end position="579"/>
    </location>
</feature>
<feature type="transmembrane region" description="Helical" evidence="5">
    <location>
        <begin position="29"/>
        <end position="52"/>
    </location>
</feature>
<dbReference type="InterPro" id="IPR036259">
    <property type="entry name" value="MFS_trans_sf"/>
</dbReference>
<dbReference type="GO" id="GO:0016020">
    <property type="term" value="C:membrane"/>
    <property type="evidence" value="ECO:0007669"/>
    <property type="project" value="UniProtKB-SubCell"/>
</dbReference>
<name>A0A8K0CHS2_IGNLU</name>
<dbReference type="Pfam" id="PF07690">
    <property type="entry name" value="MFS_1"/>
    <property type="match status" value="2"/>
</dbReference>
<feature type="transmembrane region" description="Helical" evidence="5">
    <location>
        <begin position="812"/>
        <end position="834"/>
    </location>
</feature>
<feature type="transmembrane region" description="Helical" evidence="5">
    <location>
        <begin position="167"/>
        <end position="188"/>
    </location>
</feature>
<evidence type="ECO:0008006" key="8">
    <source>
        <dbReference type="Google" id="ProtNLM"/>
    </source>
</evidence>
<evidence type="ECO:0000313" key="7">
    <source>
        <dbReference type="Proteomes" id="UP000801492"/>
    </source>
</evidence>
<dbReference type="CDD" id="cd17386">
    <property type="entry name" value="MFS_SLC46"/>
    <property type="match status" value="1"/>
</dbReference>
<feature type="transmembrane region" description="Helical" evidence="5">
    <location>
        <begin position="131"/>
        <end position="155"/>
    </location>
</feature>
<dbReference type="Proteomes" id="UP000801492">
    <property type="component" value="Unassembled WGS sequence"/>
</dbReference>